<dbReference type="Pfam" id="PF06199">
    <property type="entry name" value="Phage_tail_2"/>
    <property type="match status" value="1"/>
</dbReference>
<dbReference type="InterPro" id="IPR011855">
    <property type="entry name" value="Phgtail_TP901_1"/>
</dbReference>
<dbReference type="PRINTS" id="PR01997">
    <property type="entry name" value="MTP2FAMILY"/>
</dbReference>
<protein>
    <submittedName>
        <fullName evidence="1">Phage major tail protein, TP901-1 family</fullName>
    </submittedName>
</protein>
<dbReference type="Proteomes" id="UP000252100">
    <property type="component" value="Chromosome"/>
</dbReference>
<organism evidence="1 2">
    <name type="scientific">Salicibibacter kimchii</name>
    <dbReference type="NCBI Taxonomy" id="2099786"/>
    <lineage>
        <taxon>Bacteria</taxon>
        <taxon>Bacillati</taxon>
        <taxon>Bacillota</taxon>
        <taxon>Bacilli</taxon>
        <taxon>Bacillales</taxon>
        <taxon>Bacillaceae</taxon>
        <taxon>Salicibibacter</taxon>
    </lineage>
</organism>
<reference evidence="1 2" key="1">
    <citation type="journal article" date="2018" name="J. Microbiol.">
        <title>Salicibibacter kimchii gen. nov., sp. nov., a moderately halophilic and alkalitolerant bacterium in the family Bacillaceae, isolated from kimchi.</title>
        <authorList>
            <person name="Jang J.Y."/>
            <person name="Oh Y.J."/>
            <person name="Lim S.K."/>
            <person name="Park H.K."/>
            <person name="Lee C."/>
            <person name="Kim J.Y."/>
            <person name="Lee M.A."/>
            <person name="Choi H.J."/>
        </authorList>
    </citation>
    <scope>NUCLEOTIDE SEQUENCE [LARGE SCALE GENOMIC DNA]</scope>
    <source>
        <strain evidence="1 2">NKC1-1</strain>
    </source>
</reference>
<dbReference type="NCBIfam" id="TIGR02126">
    <property type="entry name" value="phgtail_TP901_1"/>
    <property type="match status" value="1"/>
</dbReference>
<proteinExistence type="predicted"/>
<dbReference type="KEGG" id="rue:DT065_00410"/>
<sequence>MHEMVDGENKILLFRLHENQEEEAAKLVFQTEHTFGFSRGINRINTKDGTIIRLDPLESNVDINAVQAKDDPVSEMLRDSVIGGKRVEVWELTVDEDSENEDGEYPAIYAQGYLEEWSPVSGVDGEPQVSGSLNIELEPQFGFATLTDDQQATVQYEFRNTAPNGGYGGTA</sequence>
<accession>A0A345C3L3</accession>
<keyword evidence="2" id="KW-1185">Reference proteome</keyword>
<dbReference type="OrthoDB" id="2044969at2"/>
<dbReference type="InterPro" id="IPR022345">
    <property type="entry name" value="Phage_69_Orf23_MTP"/>
</dbReference>
<dbReference type="AlphaFoldDB" id="A0A345C3L3"/>
<name>A0A345C3L3_9BACI</name>
<dbReference type="EMBL" id="CP031092">
    <property type="protein sequence ID" value="AXF57794.1"/>
    <property type="molecule type" value="Genomic_DNA"/>
</dbReference>
<evidence type="ECO:0000313" key="1">
    <source>
        <dbReference type="EMBL" id="AXF57794.1"/>
    </source>
</evidence>
<evidence type="ECO:0000313" key="2">
    <source>
        <dbReference type="Proteomes" id="UP000252100"/>
    </source>
</evidence>
<gene>
    <name evidence="1" type="ORF">DT065_00410</name>
</gene>